<protein>
    <submittedName>
        <fullName evidence="2">Uncharacterized protein</fullName>
    </submittedName>
</protein>
<sequence>MRHTVHATYTVKATSTGTRVRSLRVSKRARADTAAQDGAGRGDVTGAGAGAVVVAVVMRSPPRAAPSRVSR</sequence>
<comment type="caution">
    <text evidence="2">The sequence shown here is derived from an EMBL/GenBank/DDBJ whole genome shotgun (WGS) entry which is preliminary data.</text>
</comment>
<proteinExistence type="predicted"/>
<evidence type="ECO:0000256" key="1">
    <source>
        <dbReference type="SAM" id="MobiDB-lite"/>
    </source>
</evidence>
<dbReference type="RefSeq" id="WP_425588034.1">
    <property type="nucleotide sequence ID" value="NZ_BAAAXF010000030.1"/>
</dbReference>
<evidence type="ECO:0000313" key="2">
    <source>
        <dbReference type="EMBL" id="GAA3497297.1"/>
    </source>
</evidence>
<dbReference type="Proteomes" id="UP001501455">
    <property type="component" value="Unassembled WGS sequence"/>
</dbReference>
<keyword evidence="3" id="KW-1185">Reference proteome</keyword>
<gene>
    <name evidence="2" type="ORF">GCM10019016_043980</name>
</gene>
<dbReference type="EMBL" id="BAAAXF010000030">
    <property type="protein sequence ID" value="GAA3497297.1"/>
    <property type="molecule type" value="Genomic_DNA"/>
</dbReference>
<feature type="region of interest" description="Disordered" evidence="1">
    <location>
        <begin position="20"/>
        <end position="44"/>
    </location>
</feature>
<accession>A0ABP6TQJ6</accession>
<name>A0ABP6TQJ6_9ACTN</name>
<evidence type="ECO:0000313" key="3">
    <source>
        <dbReference type="Proteomes" id="UP001501455"/>
    </source>
</evidence>
<organism evidence="2 3">
    <name type="scientific">Streptomyces prasinosporus</name>
    <dbReference type="NCBI Taxonomy" id="68256"/>
    <lineage>
        <taxon>Bacteria</taxon>
        <taxon>Bacillati</taxon>
        <taxon>Actinomycetota</taxon>
        <taxon>Actinomycetes</taxon>
        <taxon>Kitasatosporales</taxon>
        <taxon>Streptomycetaceae</taxon>
        <taxon>Streptomyces</taxon>
        <taxon>Streptomyces albogriseolus group</taxon>
    </lineage>
</organism>
<reference evidence="3" key="1">
    <citation type="journal article" date="2019" name="Int. J. Syst. Evol. Microbiol.">
        <title>The Global Catalogue of Microorganisms (GCM) 10K type strain sequencing project: providing services to taxonomists for standard genome sequencing and annotation.</title>
        <authorList>
            <consortium name="The Broad Institute Genomics Platform"/>
            <consortium name="The Broad Institute Genome Sequencing Center for Infectious Disease"/>
            <person name="Wu L."/>
            <person name="Ma J."/>
        </authorList>
    </citation>
    <scope>NUCLEOTIDE SEQUENCE [LARGE SCALE GENOMIC DNA]</scope>
    <source>
        <strain evidence="3">JCM 4816</strain>
    </source>
</reference>